<evidence type="ECO:0000313" key="2">
    <source>
        <dbReference type="EMBL" id="KAG0149734.1"/>
    </source>
</evidence>
<evidence type="ECO:0000256" key="1">
    <source>
        <dbReference type="SAM" id="MobiDB-lite"/>
    </source>
</evidence>
<proteinExistence type="predicted"/>
<evidence type="ECO:0000313" key="3">
    <source>
        <dbReference type="Proteomes" id="UP000886653"/>
    </source>
</evidence>
<protein>
    <submittedName>
        <fullName evidence="2">Uncharacterized protein</fullName>
    </submittedName>
</protein>
<feature type="region of interest" description="Disordered" evidence="1">
    <location>
        <begin position="1"/>
        <end position="67"/>
    </location>
</feature>
<dbReference type="EMBL" id="MU167225">
    <property type="protein sequence ID" value="KAG0149734.1"/>
    <property type="molecule type" value="Genomic_DNA"/>
</dbReference>
<sequence length="274" mass="29893">MGTVLIRFPSSQPPNLFPHPGFLTGTKYGRPKDPNMATPDQLSSVELSPADHTDSDEPSSAQSSLASPIASVTNTHELNSGSGLSGTPRPRAVFRGSTSTFITSSEGLPLANSVLKTLYSEVGKPDERALGFYTWNKSLFWTHLGRPMELARLNFQACPISVTVNPLTTSAGAMDVIPGHHTEGSLENTPFEIHSTSLHYDKISLGENIFKIFDRIFLEAPVGYVRKAPEEIRSQFLIRSFLGSRPSREVLKTSAEAFDSQISAGDFGELLRRL</sequence>
<reference evidence="2" key="1">
    <citation type="submission" date="2013-11" db="EMBL/GenBank/DDBJ databases">
        <title>Genome sequence of the fusiform rust pathogen reveals effectors for host alternation and coevolution with pine.</title>
        <authorList>
            <consortium name="DOE Joint Genome Institute"/>
            <person name="Smith K."/>
            <person name="Pendleton A."/>
            <person name="Kubisiak T."/>
            <person name="Anderson C."/>
            <person name="Salamov A."/>
            <person name="Aerts A."/>
            <person name="Riley R."/>
            <person name="Clum A."/>
            <person name="Lindquist E."/>
            <person name="Ence D."/>
            <person name="Campbell M."/>
            <person name="Kronenberg Z."/>
            <person name="Feau N."/>
            <person name="Dhillon B."/>
            <person name="Hamelin R."/>
            <person name="Burleigh J."/>
            <person name="Smith J."/>
            <person name="Yandell M."/>
            <person name="Nelson C."/>
            <person name="Grigoriev I."/>
            <person name="Davis J."/>
        </authorList>
    </citation>
    <scope>NUCLEOTIDE SEQUENCE</scope>
    <source>
        <strain evidence="2">G11</strain>
    </source>
</reference>
<accession>A0A9P6NT33</accession>
<comment type="caution">
    <text evidence="2">The sequence shown here is derived from an EMBL/GenBank/DDBJ whole genome shotgun (WGS) entry which is preliminary data.</text>
</comment>
<name>A0A9P6NT33_9BASI</name>
<dbReference type="OrthoDB" id="3367at2759"/>
<feature type="compositionally biased region" description="Polar residues" evidence="1">
    <location>
        <begin position="58"/>
        <end position="67"/>
    </location>
</feature>
<keyword evidence="3" id="KW-1185">Reference proteome</keyword>
<gene>
    <name evidence="2" type="ORF">CROQUDRAFT_104875</name>
</gene>
<organism evidence="2 3">
    <name type="scientific">Cronartium quercuum f. sp. fusiforme G11</name>
    <dbReference type="NCBI Taxonomy" id="708437"/>
    <lineage>
        <taxon>Eukaryota</taxon>
        <taxon>Fungi</taxon>
        <taxon>Dikarya</taxon>
        <taxon>Basidiomycota</taxon>
        <taxon>Pucciniomycotina</taxon>
        <taxon>Pucciniomycetes</taxon>
        <taxon>Pucciniales</taxon>
        <taxon>Coleosporiaceae</taxon>
        <taxon>Cronartium</taxon>
    </lineage>
</organism>
<dbReference type="Proteomes" id="UP000886653">
    <property type="component" value="Unassembled WGS sequence"/>
</dbReference>
<dbReference type="AlphaFoldDB" id="A0A9P6NT33"/>